<dbReference type="Pfam" id="PF13377">
    <property type="entry name" value="Peripla_BP_3"/>
    <property type="match status" value="1"/>
</dbReference>
<organism evidence="5 6">
    <name type="scientific">Zophobihabitans entericus</name>
    <dbReference type="NCBI Taxonomy" id="1635327"/>
    <lineage>
        <taxon>Bacteria</taxon>
        <taxon>Pseudomonadati</taxon>
        <taxon>Pseudomonadota</taxon>
        <taxon>Gammaproteobacteria</taxon>
        <taxon>Orbales</taxon>
        <taxon>Orbaceae</taxon>
        <taxon>Zophobihabitans</taxon>
    </lineage>
</organism>
<proteinExistence type="predicted"/>
<keyword evidence="1" id="KW-0805">Transcription regulation</keyword>
<dbReference type="GO" id="GO:0000976">
    <property type="term" value="F:transcription cis-regulatory region binding"/>
    <property type="evidence" value="ECO:0007669"/>
    <property type="project" value="TreeGrafter"/>
</dbReference>
<evidence type="ECO:0000313" key="5">
    <source>
        <dbReference type="EMBL" id="QIQ20990.1"/>
    </source>
</evidence>
<evidence type="ECO:0000256" key="1">
    <source>
        <dbReference type="ARBA" id="ARBA00023015"/>
    </source>
</evidence>
<dbReference type="PANTHER" id="PTHR30146:SF145">
    <property type="entry name" value="RIBOSE OPERON REPRESSOR"/>
    <property type="match status" value="1"/>
</dbReference>
<dbReference type="SUPFAM" id="SSF51658">
    <property type="entry name" value="Xylose isomerase-like"/>
    <property type="match status" value="1"/>
</dbReference>
<evidence type="ECO:0000256" key="2">
    <source>
        <dbReference type="ARBA" id="ARBA00023125"/>
    </source>
</evidence>
<dbReference type="InParanoid" id="A0A6G9IBN2"/>
<dbReference type="EMBL" id="CP050253">
    <property type="protein sequence ID" value="QIQ20990.1"/>
    <property type="molecule type" value="Genomic_DNA"/>
</dbReference>
<keyword evidence="3" id="KW-0804">Transcription</keyword>
<keyword evidence="2" id="KW-0238">DNA-binding</keyword>
<evidence type="ECO:0000259" key="4">
    <source>
        <dbReference type="Pfam" id="PF13377"/>
    </source>
</evidence>
<dbReference type="Proteomes" id="UP000501168">
    <property type="component" value="Chromosome"/>
</dbReference>
<feature type="domain" description="Transcriptional regulator LacI/GalR-like sensor" evidence="4">
    <location>
        <begin position="76"/>
        <end position="239"/>
    </location>
</feature>
<keyword evidence="6" id="KW-1185">Reference proteome</keyword>
<dbReference type="RefSeq" id="WP_166915326.1">
    <property type="nucleotide sequence ID" value="NZ_CP050253.1"/>
</dbReference>
<protein>
    <submittedName>
        <fullName evidence="5">Substrate-binding domain-containing protein</fullName>
    </submittedName>
</protein>
<name>A0A6G9IBN2_9GAMM</name>
<dbReference type="InterPro" id="IPR036237">
    <property type="entry name" value="Xyl_isomerase-like_sf"/>
</dbReference>
<sequence>MARDIIIVSSAYGYEKIQQLGGQSEVLGIVKKSGAEGIEIRRELFSEQDLQTLPQLSEKIKSSQLSCFYSVPYPLNYLIDSGFEAIIFITESLTGVGTRQERVNTFKKIVKQQKGIVGEVVEIEDMNQQTELLDQHIVSFCQKCRGMRKAIVTVNGSVTLHVSLALKRLNIIWGKDIGLLSFDDPVWASVAGVGITTLRQPTYKIGYSSFEMLHRRMQGDHSEAKEYLYPGELIIRDSTN</sequence>
<dbReference type="Gene3D" id="3.40.50.2300">
    <property type="match status" value="2"/>
</dbReference>
<dbReference type="InterPro" id="IPR028082">
    <property type="entry name" value="Peripla_BP_I"/>
</dbReference>
<reference evidence="5 6" key="1">
    <citation type="submission" date="2020-03" db="EMBL/GenBank/DDBJ databases">
        <title>Complete genome sequence of Orbus sp. IPMB12 (BCRC 80908).</title>
        <authorList>
            <person name="Lo W.-S."/>
            <person name="Chang T.-H."/>
            <person name="Kuo C.-H."/>
        </authorList>
    </citation>
    <scope>NUCLEOTIDE SEQUENCE [LARGE SCALE GENOMIC DNA]</scope>
    <source>
        <strain evidence="5 6">IPMB12</strain>
    </source>
</reference>
<evidence type="ECO:0000313" key="6">
    <source>
        <dbReference type="Proteomes" id="UP000501168"/>
    </source>
</evidence>
<gene>
    <name evidence="5" type="ORF">IPMB12_04425</name>
</gene>
<dbReference type="GO" id="GO:0003700">
    <property type="term" value="F:DNA-binding transcription factor activity"/>
    <property type="evidence" value="ECO:0007669"/>
    <property type="project" value="TreeGrafter"/>
</dbReference>
<dbReference type="KEGG" id="orb:IPMB12_04425"/>
<evidence type="ECO:0000256" key="3">
    <source>
        <dbReference type="ARBA" id="ARBA00023163"/>
    </source>
</evidence>
<dbReference type="AlphaFoldDB" id="A0A6G9IBN2"/>
<dbReference type="PANTHER" id="PTHR30146">
    <property type="entry name" value="LACI-RELATED TRANSCRIPTIONAL REPRESSOR"/>
    <property type="match status" value="1"/>
</dbReference>
<accession>A0A6G9IBN2</accession>
<dbReference type="InterPro" id="IPR046335">
    <property type="entry name" value="LacI/GalR-like_sensor"/>
</dbReference>
<dbReference type="SUPFAM" id="SSF53822">
    <property type="entry name" value="Periplasmic binding protein-like I"/>
    <property type="match status" value="1"/>
</dbReference>